<gene>
    <name evidence="2" type="ORF">OI18_16775</name>
</gene>
<dbReference type="InterPro" id="IPR045057">
    <property type="entry name" value="Gcn5-rel_NAT"/>
</dbReference>
<dbReference type="Gene3D" id="3.40.630.30">
    <property type="match status" value="1"/>
</dbReference>
<accession>A0A0C1LDR4</accession>
<dbReference type="PANTHER" id="PTHR31435:SF10">
    <property type="entry name" value="BSR4717 PROTEIN"/>
    <property type="match status" value="1"/>
</dbReference>
<dbReference type="OrthoDB" id="9793389at2"/>
<proteinExistence type="predicted"/>
<dbReference type="PROSITE" id="PS51729">
    <property type="entry name" value="GNAT_YJDJ"/>
    <property type="match status" value="1"/>
</dbReference>
<evidence type="ECO:0000313" key="3">
    <source>
        <dbReference type="Proteomes" id="UP000031408"/>
    </source>
</evidence>
<dbReference type="AlphaFoldDB" id="A0A0C1LDR4"/>
<dbReference type="InterPro" id="IPR016181">
    <property type="entry name" value="Acyl_CoA_acyltransferase"/>
</dbReference>
<keyword evidence="3" id="KW-1185">Reference proteome</keyword>
<keyword evidence="2" id="KW-0808">Transferase</keyword>
<organism evidence="2 3">
    <name type="scientific">Flavihumibacter solisilvae</name>
    <dbReference type="NCBI Taxonomy" id="1349421"/>
    <lineage>
        <taxon>Bacteria</taxon>
        <taxon>Pseudomonadati</taxon>
        <taxon>Bacteroidota</taxon>
        <taxon>Chitinophagia</taxon>
        <taxon>Chitinophagales</taxon>
        <taxon>Chitinophagaceae</taxon>
        <taxon>Flavihumibacter</taxon>
    </lineage>
</organism>
<sequence>MLIQHTHNESKGVFFVGQDGAILAELVYTMPSFDKMIIEHTEVSEELKGEDVGYHLVETAVEYARTHHLHIIPLCPFANAVFKKKADYRDVLFEFGT</sequence>
<name>A0A0C1LDR4_9BACT</name>
<dbReference type="Proteomes" id="UP000031408">
    <property type="component" value="Unassembled WGS sequence"/>
</dbReference>
<dbReference type="STRING" id="1349421.OI18_16775"/>
<reference evidence="2 3" key="1">
    <citation type="submission" date="2014-11" db="EMBL/GenBank/DDBJ databases">
        <title>Genome sequence of Flavihumibacter solisilvae 3-3.</title>
        <authorList>
            <person name="Zhou G."/>
            <person name="Li M."/>
            <person name="Wang G."/>
        </authorList>
    </citation>
    <scope>NUCLEOTIDE SEQUENCE [LARGE SCALE GENOMIC DNA]</scope>
    <source>
        <strain evidence="2 3">3-3</strain>
    </source>
</reference>
<keyword evidence="2" id="KW-0012">Acyltransferase</keyword>
<dbReference type="EMBL" id="JSVC01000019">
    <property type="protein sequence ID" value="KIC93593.1"/>
    <property type="molecule type" value="Genomic_DNA"/>
</dbReference>
<comment type="caution">
    <text evidence="2">The sequence shown here is derived from an EMBL/GenBank/DDBJ whole genome shotgun (WGS) entry which is preliminary data.</text>
</comment>
<dbReference type="SUPFAM" id="SSF55729">
    <property type="entry name" value="Acyl-CoA N-acyltransferases (Nat)"/>
    <property type="match status" value="1"/>
</dbReference>
<dbReference type="InterPro" id="IPR031165">
    <property type="entry name" value="GNAT_YJDJ"/>
</dbReference>
<dbReference type="RefSeq" id="WP_039142231.1">
    <property type="nucleotide sequence ID" value="NZ_JSVC01000019.1"/>
</dbReference>
<evidence type="ECO:0000313" key="2">
    <source>
        <dbReference type="EMBL" id="KIC93593.1"/>
    </source>
</evidence>
<evidence type="ECO:0000259" key="1">
    <source>
        <dbReference type="PROSITE" id="PS51729"/>
    </source>
</evidence>
<feature type="domain" description="N-acetyltransferase" evidence="1">
    <location>
        <begin position="6"/>
        <end position="93"/>
    </location>
</feature>
<dbReference type="GO" id="GO:0016746">
    <property type="term" value="F:acyltransferase activity"/>
    <property type="evidence" value="ECO:0007669"/>
    <property type="project" value="UniProtKB-KW"/>
</dbReference>
<dbReference type="PANTHER" id="PTHR31435">
    <property type="entry name" value="PROTEIN NATD1"/>
    <property type="match status" value="1"/>
</dbReference>
<dbReference type="Pfam" id="PF14542">
    <property type="entry name" value="Acetyltransf_CG"/>
    <property type="match status" value="1"/>
</dbReference>
<protein>
    <submittedName>
        <fullName evidence="2">Acyl-CoA acyltransferase</fullName>
    </submittedName>
</protein>